<keyword evidence="3" id="KW-1185">Reference proteome</keyword>
<evidence type="ECO:0000313" key="3">
    <source>
        <dbReference type="Proteomes" id="UP001175271"/>
    </source>
</evidence>
<feature type="chain" id="PRO_5041439915" evidence="1">
    <location>
        <begin position="21"/>
        <end position="102"/>
    </location>
</feature>
<accession>A0AA39LPC0</accession>
<name>A0AA39LPC0_9BILA</name>
<reference evidence="2" key="1">
    <citation type="submission" date="2023-06" db="EMBL/GenBank/DDBJ databases">
        <title>Genomic analysis of the entomopathogenic nematode Steinernema hermaphroditum.</title>
        <authorList>
            <person name="Schwarz E.M."/>
            <person name="Heppert J.K."/>
            <person name="Baniya A."/>
            <person name="Schwartz H.T."/>
            <person name="Tan C.-H."/>
            <person name="Antoshechkin I."/>
            <person name="Sternberg P.W."/>
            <person name="Goodrich-Blair H."/>
            <person name="Dillman A.R."/>
        </authorList>
    </citation>
    <scope>NUCLEOTIDE SEQUENCE</scope>
    <source>
        <strain evidence="2">PS9179</strain>
        <tissue evidence="2">Whole animal</tissue>
    </source>
</reference>
<dbReference type="Proteomes" id="UP001175271">
    <property type="component" value="Unassembled WGS sequence"/>
</dbReference>
<proteinExistence type="predicted"/>
<feature type="signal peptide" evidence="1">
    <location>
        <begin position="1"/>
        <end position="20"/>
    </location>
</feature>
<dbReference type="EMBL" id="JAUCMV010000004">
    <property type="protein sequence ID" value="KAK0405121.1"/>
    <property type="molecule type" value="Genomic_DNA"/>
</dbReference>
<gene>
    <name evidence="2" type="ORF">QR680_017805</name>
</gene>
<keyword evidence="1" id="KW-0732">Signal</keyword>
<organism evidence="2 3">
    <name type="scientific">Steinernema hermaphroditum</name>
    <dbReference type="NCBI Taxonomy" id="289476"/>
    <lineage>
        <taxon>Eukaryota</taxon>
        <taxon>Metazoa</taxon>
        <taxon>Ecdysozoa</taxon>
        <taxon>Nematoda</taxon>
        <taxon>Chromadorea</taxon>
        <taxon>Rhabditida</taxon>
        <taxon>Tylenchina</taxon>
        <taxon>Panagrolaimomorpha</taxon>
        <taxon>Strongyloidoidea</taxon>
        <taxon>Steinernematidae</taxon>
        <taxon>Steinernema</taxon>
    </lineage>
</organism>
<sequence>MSSTWIRILLFVIVALLALGQSLERDSRAPRQKFIRFGRAGQKFIRFGRSGPLTQLNLQDLYGADQLPDFLAPVDDPSEVMTPVEDDWQPFKRGGPKFIRFG</sequence>
<evidence type="ECO:0000256" key="1">
    <source>
        <dbReference type="SAM" id="SignalP"/>
    </source>
</evidence>
<evidence type="ECO:0000313" key="2">
    <source>
        <dbReference type="EMBL" id="KAK0405121.1"/>
    </source>
</evidence>
<dbReference type="AlphaFoldDB" id="A0AA39LPC0"/>
<comment type="caution">
    <text evidence="2">The sequence shown here is derived from an EMBL/GenBank/DDBJ whole genome shotgun (WGS) entry which is preliminary data.</text>
</comment>
<protein>
    <submittedName>
        <fullName evidence="2">Uncharacterized protein</fullName>
    </submittedName>
</protein>